<keyword evidence="6 9" id="KW-1133">Transmembrane helix</keyword>
<name>T5ALB6_OPHSC</name>
<keyword evidence="2 9" id="KW-0812">Transmembrane</keyword>
<dbReference type="AlphaFoldDB" id="T5ALB6"/>
<evidence type="ECO:0000256" key="9">
    <source>
        <dbReference type="SAM" id="Phobius"/>
    </source>
</evidence>
<dbReference type="SMART" id="SM00744">
    <property type="entry name" value="RINGv"/>
    <property type="match status" value="1"/>
</dbReference>
<evidence type="ECO:0000313" key="11">
    <source>
        <dbReference type="EMBL" id="EQL03196.1"/>
    </source>
</evidence>
<dbReference type="Proteomes" id="UP000019374">
    <property type="component" value="Unassembled WGS sequence"/>
</dbReference>
<gene>
    <name evidence="11" type="ORF">OCS_01095</name>
</gene>
<evidence type="ECO:0000259" key="10">
    <source>
        <dbReference type="SMART" id="SM00744"/>
    </source>
</evidence>
<dbReference type="GO" id="GO:0016020">
    <property type="term" value="C:membrane"/>
    <property type="evidence" value="ECO:0007669"/>
    <property type="project" value="UniProtKB-SubCell"/>
</dbReference>
<dbReference type="OrthoDB" id="5817083at2759"/>
<dbReference type="EMBL" id="KE652227">
    <property type="protein sequence ID" value="EQL03196.1"/>
    <property type="molecule type" value="Genomic_DNA"/>
</dbReference>
<feature type="transmembrane region" description="Helical" evidence="9">
    <location>
        <begin position="117"/>
        <end position="143"/>
    </location>
</feature>
<dbReference type="Gene3D" id="3.30.40.10">
    <property type="entry name" value="Zinc/RING finger domain, C3HC4 (zinc finger)"/>
    <property type="match status" value="1"/>
</dbReference>
<proteinExistence type="predicted"/>
<keyword evidence="5" id="KW-0862">Zinc</keyword>
<evidence type="ECO:0000256" key="2">
    <source>
        <dbReference type="ARBA" id="ARBA00022692"/>
    </source>
</evidence>
<feature type="region of interest" description="Disordered" evidence="8">
    <location>
        <begin position="367"/>
        <end position="405"/>
    </location>
</feature>
<dbReference type="InterPro" id="IPR011016">
    <property type="entry name" value="Znf_RING-CH"/>
</dbReference>
<evidence type="ECO:0000256" key="7">
    <source>
        <dbReference type="ARBA" id="ARBA00023136"/>
    </source>
</evidence>
<dbReference type="GO" id="GO:0008270">
    <property type="term" value="F:zinc ion binding"/>
    <property type="evidence" value="ECO:0007669"/>
    <property type="project" value="UniProtKB-KW"/>
</dbReference>
<dbReference type="HOGENOM" id="CLU_026793_1_0_1"/>
<evidence type="ECO:0000256" key="3">
    <source>
        <dbReference type="ARBA" id="ARBA00022723"/>
    </source>
</evidence>
<keyword evidence="3" id="KW-0479">Metal-binding</keyword>
<evidence type="ECO:0000256" key="5">
    <source>
        <dbReference type="ARBA" id="ARBA00022833"/>
    </source>
</evidence>
<organism evidence="11 12">
    <name type="scientific">Ophiocordyceps sinensis (strain Co18 / CGMCC 3.14243)</name>
    <name type="common">Yarsagumba caterpillar fungus</name>
    <name type="synonym">Hirsutella sinensis</name>
    <dbReference type="NCBI Taxonomy" id="911162"/>
    <lineage>
        <taxon>Eukaryota</taxon>
        <taxon>Fungi</taxon>
        <taxon>Dikarya</taxon>
        <taxon>Ascomycota</taxon>
        <taxon>Pezizomycotina</taxon>
        <taxon>Sordariomycetes</taxon>
        <taxon>Hypocreomycetidae</taxon>
        <taxon>Hypocreales</taxon>
        <taxon>Ophiocordycipitaceae</taxon>
        <taxon>Ophiocordyceps</taxon>
    </lineage>
</organism>
<accession>T5ALB6</accession>
<sequence length="522" mass="57184">MEEHSKADDNDLAAPTPPPAALEAMTTQRPVDVPRRCFICLTDQEPSDPPGSWVDPCPCTLEAHQDCMLSWVTDCERSNKPLVCPVCKSKIELEGHWDLIIAASDAVQRRFTRVSPLVLFTGVCVAVQFSLEMYGAVALWTFAGKESLLRFLLGPDMVIDVTRVGNVGFAKDRIWRGLAIMNVAPALLFGRLLPCLSDKVFLPPASLYGMYHILHEDDFVSWPPSPQLALAVFPYIRSMYYHLWRELVLPYEVALNRQLLGLPPVEERPNAGQQVADNPGDGQRNANGLLGILQGIVDALDPDDADQPGGQHFHHIENIQEGEAHANMRGGIMMELQIREVALDEGANPVDEEPIEMAQIVEHPGLEADAHDGPAPAAREVQGAQANQGNDADEADPGHEAPQAPPRRLGIGVILSNVSNAIVGALILPAISLAMGEALRLALPKAWTKASPPNPWYRHGVVGRPGLLQQQWGRSLVGGCLYVVLKDAVRVYTKSRQVAAMGIRRVKNVDRRRRGRTESVLD</sequence>
<reference evidence="11 12" key="1">
    <citation type="journal article" date="2013" name="Chin. Sci. Bull.">
        <title>Genome survey uncovers the secrets of sex and lifestyle in caterpillar fungus.</title>
        <authorList>
            <person name="Hu X."/>
            <person name="Zhang Y."/>
            <person name="Xiao G."/>
            <person name="Zheng P."/>
            <person name="Xia Y."/>
            <person name="Zhang X."/>
            <person name="St Leger R.J."/>
            <person name="Liu X."/>
            <person name="Wang C."/>
        </authorList>
    </citation>
    <scope>NUCLEOTIDE SEQUENCE [LARGE SCALE GENOMIC DNA]</scope>
    <source>
        <strain evidence="12">Co18 / CGMCC 3.14243</strain>
        <tissue evidence="11">Fruit-body</tissue>
    </source>
</reference>
<keyword evidence="7 9" id="KW-0472">Membrane</keyword>
<evidence type="ECO:0000256" key="1">
    <source>
        <dbReference type="ARBA" id="ARBA00004141"/>
    </source>
</evidence>
<comment type="subcellular location">
    <subcellularLocation>
        <location evidence="1">Membrane</location>
        <topology evidence="1">Multi-pass membrane protein</topology>
    </subcellularLocation>
</comment>
<feature type="region of interest" description="Disordered" evidence="8">
    <location>
        <begin position="1"/>
        <end position="26"/>
    </location>
</feature>
<dbReference type="SUPFAM" id="SSF57850">
    <property type="entry name" value="RING/U-box"/>
    <property type="match status" value="1"/>
</dbReference>
<dbReference type="eggNOG" id="KOG3053">
    <property type="taxonomic scope" value="Eukaryota"/>
</dbReference>
<evidence type="ECO:0000256" key="8">
    <source>
        <dbReference type="SAM" id="MobiDB-lite"/>
    </source>
</evidence>
<keyword evidence="4" id="KW-0863">Zinc-finger</keyword>
<evidence type="ECO:0000256" key="6">
    <source>
        <dbReference type="ARBA" id="ARBA00022989"/>
    </source>
</evidence>
<dbReference type="InterPro" id="IPR013083">
    <property type="entry name" value="Znf_RING/FYVE/PHD"/>
</dbReference>
<evidence type="ECO:0000256" key="4">
    <source>
        <dbReference type="ARBA" id="ARBA00022771"/>
    </source>
</evidence>
<feature type="domain" description="RING-CH-type" evidence="10">
    <location>
        <begin position="36"/>
        <end position="88"/>
    </location>
</feature>
<evidence type="ECO:0000313" key="12">
    <source>
        <dbReference type="Proteomes" id="UP000019374"/>
    </source>
</evidence>
<dbReference type="PANTHER" id="PTHR46283">
    <property type="entry name" value="E3 UBIQUITIN-PROTEIN LIGASE MARCH5"/>
    <property type="match status" value="1"/>
</dbReference>
<protein>
    <submittedName>
        <fullName evidence="11">RING finger domain protein</fullName>
    </submittedName>
</protein>